<evidence type="ECO:0000313" key="3">
    <source>
        <dbReference type="Proteomes" id="UP000193623"/>
    </source>
</evidence>
<accession>A0A1Y5RLG3</accession>
<protein>
    <submittedName>
        <fullName evidence="2">Uncharacterized protein</fullName>
    </submittedName>
</protein>
<dbReference type="EMBL" id="FWFT01000001">
    <property type="protein sequence ID" value="SLN19174.1"/>
    <property type="molecule type" value="Genomic_DNA"/>
</dbReference>
<organism evidence="2 3">
    <name type="scientific">Pseudooctadecabacter jejudonensis</name>
    <dbReference type="NCBI Taxonomy" id="1391910"/>
    <lineage>
        <taxon>Bacteria</taxon>
        <taxon>Pseudomonadati</taxon>
        <taxon>Pseudomonadota</taxon>
        <taxon>Alphaproteobacteria</taxon>
        <taxon>Rhodobacterales</taxon>
        <taxon>Paracoccaceae</taxon>
        <taxon>Pseudooctadecabacter</taxon>
    </lineage>
</organism>
<name>A0A1Y5RLG3_9RHOB</name>
<dbReference type="OrthoDB" id="7778431at2"/>
<proteinExistence type="predicted"/>
<evidence type="ECO:0000313" key="2">
    <source>
        <dbReference type="EMBL" id="SLN19174.1"/>
    </source>
</evidence>
<dbReference type="RefSeq" id="WP_085863097.1">
    <property type="nucleotide sequence ID" value="NZ_FWFT01000001.1"/>
</dbReference>
<evidence type="ECO:0000256" key="1">
    <source>
        <dbReference type="SAM" id="MobiDB-lite"/>
    </source>
</evidence>
<gene>
    <name evidence="2" type="ORF">PSJ8397_00659</name>
</gene>
<dbReference type="Proteomes" id="UP000193623">
    <property type="component" value="Unassembled WGS sequence"/>
</dbReference>
<keyword evidence="3" id="KW-1185">Reference proteome</keyword>
<dbReference type="AlphaFoldDB" id="A0A1Y5RLG3"/>
<sequence length="88" mass="9610">MKKGDPLDPKGLIADAYRIEGITSAECRSIFLDWALSYADTPQPAIEALLTRHASQPGDHPMTQTLQQGLDTPQAPKRRGGRAARVLQ</sequence>
<reference evidence="2 3" key="1">
    <citation type="submission" date="2017-03" db="EMBL/GenBank/DDBJ databases">
        <authorList>
            <person name="Afonso C.L."/>
            <person name="Miller P.J."/>
            <person name="Scott M.A."/>
            <person name="Spackman E."/>
            <person name="Goraichik I."/>
            <person name="Dimitrov K.M."/>
            <person name="Suarez D.L."/>
            <person name="Swayne D.E."/>
        </authorList>
    </citation>
    <scope>NUCLEOTIDE SEQUENCE [LARGE SCALE GENOMIC DNA]</scope>
    <source>
        <strain evidence="2 3">CECT 8397</strain>
    </source>
</reference>
<feature type="region of interest" description="Disordered" evidence="1">
    <location>
        <begin position="54"/>
        <end position="88"/>
    </location>
</feature>
<feature type="compositionally biased region" description="Polar residues" evidence="1">
    <location>
        <begin position="62"/>
        <end position="71"/>
    </location>
</feature>